<keyword evidence="4 6" id="KW-1133">Transmembrane helix</keyword>
<feature type="chain" id="PRO_5030702639" evidence="7">
    <location>
        <begin position="23"/>
        <end position="414"/>
    </location>
</feature>
<dbReference type="InterPro" id="IPR051449">
    <property type="entry name" value="ABC-2_transporter_component"/>
</dbReference>
<reference evidence="9 10" key="1">
    <citation type="submission" date="2020-08" db="EMBL/GenBank/DDBJ databases">
        <title>Genomic Encyclopedia of Type Strains, Phase IV (KMG-IV): sequencing the most valuable type-strain genomes for metagenomic binning, comparative biology and taxonomic classification.</title>
        <authorList>
            <person name="Goeker M."/>
        </authorList>
    </citation>
    <scope>NUCLEOTIDE SEQUENCE [LARGE SCALE GENOMIC DNA]</scope>
    <source>
        <strain evidence="9 10">DSM 27471</strain>
    </source>
</reference>
<dbReference type="EMBL" id="JACHYB010000001">
    <property type="protein sequence ID" value="MBB3186847.1"/>
    <property type="molecule type" value="Genomic_DNA"/>
</dbReference>
<name>A0A7W5DPZ4_9PORP</name>
<dbReference type="Gene3D" id="3.40.190.10">
    <property type="entry name" value="Periplasmic binding protein-like II"/>
    <property type="match status" value="1"/>
</dbReference>
<feature type="transmembrane region" description="Helical" evidence="6">
    <location>
        <begin position="155"/>
        <end position="176"/>
    </location>
</feature>
<feature type="signal peptide" evidence="7">
    <location>
        <begin position="1"/>
        <end position="22"/>
    </location>
</feature>
<keyword evidence="2" id="KW-1003">Cell membrane</keyword>
<comment type="subcellular location">
    <subcellularLocation>
        <location evidence="1">Cell membrane</location>
        <topology evidence="1">Multi-pass membrane protein</topology>
    </subcellularLocation>
</comment>
<dbReference type="InterPro" id="IPR013525">
    <property type="entry name" value="ABC2_TM"/>
</dbReference>
<feature type="transmembrane region" description="Helical" evidence="6">
    <location>
        <begin position="278"/>
        <end position="301"/>
    </location>
</feature>
<feature type="transmembrane region" description="Helical" evidence="6">
    <location>
        <begin position="313"/>
        <end position="333"/>
    </location>
</feature>
<dbReference type="PANTHER" id="PTHR30294">
    <property type="entry name" value="MEMBRANE COMPONENT OF ABC TRANSPORTER YHHJ-RELATED"/>
    <property type="match status" value="1"/>
</dbReference>
<keyword evidence="7" id="KW-0732">Signal</keyword>
<evidence type="ECO:0000256" key="6">
    <source>
        <dbReference type="SAM" id="Phobius"/>
    </source>
</evidence>
<feature type="transmembrane region" description="Helical" evidence="6">
    <location>
        <begin position="208"/>
        <end position="229"/>
    </location>
</feature>
<evidence type="ECO:0000313" key="9">
    <source>
        <dbReference type="EMBL" id="MBB3186847.1"/>
    </source>
</evidence>
<evidence type="ECO:0000256" key="3">
    <source>
        <dbReference type="ARBA" id="ARBA00022692"/>
    </source>
</evidence>
<evidence type="ECO:0000256" key="4">
    <source>
        <dbReference type="ARBA" id="ARBA00022989"/>
    </source>
</evidence>
<comment type="caution">
    <text evidence="9">The sequence shown here is derived from an EMBL/GenBank/DDBJ whole genome shotgun (WGS) entry which is preliminary data.</text>
</comment>
<accession>A0A7W5DPZ4</accession>
<evidence type="ECO:0000256" key="2">
    <source>
        <dbReference type="ARBA" id="ARBA00022475"/>
    </source>
</evidence>
<proteinExistence type="predicted"/>
<protein>
    <submittedName>
        <fullName evidence="9">ABC-2 type transport system permease protein</fullName>
    </submittedName>
</protein>
<dbReference type="SUPFAM" id="SSF53850">
    <property type="entry name" value="Periplasmic binding protein-like II"/>
    <property type="match status" value="1"/>
</dbReference>
<evidence type="ECO:0000256" key="5">
    <source>
        <dbReference type="ARBA" id="ARBA00023136"/>
    </source>
</evidence>
<feature type="domain" description="ABC-2 type transporter transmembrane" evidence="8">
    <location>
        <begin position="1"/>
        <end position="386"/>
    </location>
</feature>
<evidence type="ECO:0000259" key="8">
    <source>
        <dbReference type="Pfam" id="PF12698"/>
    </source>
</evidence>
<dbReference type="GO" id="GO:0005886">
    <property type="term" value="C:plasma membrane"/>
    <property type="evidence" value="ECO:0007669"/>
    <property type="project" value="UniProtKB-SubCell"/>
</dbReference>
<gene>
    <name evidence="9" type="ORF">FHX64_001010</name>
</gene>
<dbReference type="PANTHER" id="PTHR30294:SF29">
    <property type="entry name" value="MULTIDRUG ABC TRANSPORTER PERMEASE YBHS-RELATED"/>
    <property type="match status" value="1"/>
</dbReference>
<organism evidence="9 10">
    <name type="scientific">Microbacter margulisiae</name>
    <dbReference type="NCBI Taxonomy" id="1350067"/>
    <lineage>
        <taxon>Bacteria</taxon>
        <taxon>Pseudomonadati</taxon>
        <taxon>Bacteroidota</taxon>
        <taxon>Bacteroidia</taxon>
        <taxon>Bacteroidales</taxon>
        <taxon>Porphyromonadaceae</taxon>
        <taxon>Microbacter</taxon>
    </lineage>
</organism>
<dbReference type="Proteomes" id="UP000544222">
    <property type="component" value="Unassembled WGS sequence"/>
</dbReference>
<feature type="transmembrane region" description="Helical" evidence="6">
    <location>
        <begin position="368"/>
        <end position="386"/>
    </location>
</feature>
<sequence length="414" mass="46066">MTFLSPLLFAAIMLIPLWLSTAKDTEHKTIAVVDYTNMYAQALPSNATYHFEIVQAPQQDIGKSKLSNDYYAILVISGNLMHDSTAVALYSQKQVGFELQSYIADHLNKYVENQKLEASHIPNIKQIIKASQSSIQVATIKLNANGQEIVTSSEVAAVIGALATFLIYLFIFMYGAQVMRGVVEEKTNRIVEIIISSVRPFELMMGKIIGIALVGLTQFLLWVLLTVIISNVAGIAMFGSSLAGIQQSTQLTAGTQSTAHHAILSIIQGLQGINFVEIIGYFIFYFIGGYLLYASLFAAIGSAVDNETDTQQFMLPVTIPIIFAFYAAFYSLQNPDGPLAFWCSIIPFTSPIVMMVRLPFDVPLWQKLLSSGLLIITFLSTTWLAAKIYRTGILMYGKKISWKELWKWLRYSNR</sequence>
<dbReference type="GO" id="GO:0140359">
    <property type="term" value="F:ABC-type transporter activity"/>
    <property type="evidence" value="ECO:0007669"/>
    <property type="project" value="InterPro"/>
</dbReference>
<dbReference type="Pfam" id="PF12698">
    <property type="entry name" value="ABC2_membrane_3"/>
    <property type="match status" value="1"/>
</dbReference>
<evidence type="ECO:0000256" key="7">
    <source>
        <dbReference type="SAM" id="SignalP"/>
    </source>
</evidence>
<keyword evidence="3 6" id="KW-0812">Transmembrane</keyword>
<keyword evidence="5 6" id="KW-0472">Membrane</keyword>
<evidence type="ECO:0000256" key="1">
    <source>
        <dbReference type="ARBA" id="ARBA00004651"/>
    </source>
</evidence>
<dbReference type="AlphaFoldDB" id="A0A7W5DPZ4"/>
<evidence type="ECO:0000313" key="10">
    <source>
        <dbReference type="Proteomes" id="UP000544222"/>
    </source>
</evidence>
<feature type="transmembrane region" description="Helical" evidence="6">
    <location>
        <begin position="339"/>
        <end position="356"/>
    </location>
</feature>
<keyword evidence="10" id="KW-1185">Reference proteome</keyword>